<feature type="transmembrane region" description="Helical" evidence="7">
    <location>
        <begin position="91"/>
        <end position="114"/>
    </location>
</feature>
<comment type="subcellular location">
    <subcellularLocation>
        <location evidence="1">Cell membrane</location>
        <topology evidence="1">Multi-pass membrane protein</topology>
    </subcellularLocation>
</comment>
<dbReference type="GO" id="GO:0005886">
    <property type="term" value="C:plasma membrane"/>
    <property type="evidence" value="ECO:0007669"/>
    <property type="project" value="UniProtKB-SubCell"/>
</dbReference>
<keyword evidence="5 7" id="KW-1133">Transmembrane helix</keyword>
<feature type="transmembrane region" description="Helical" evidence="7">
    <location>
        <begin position="323"/>
        <end position="341"/>
    </location>
</feature>
<feature type="transmembrane region" description="Helical" evidence="7">
    <location>
        <begin position="55"/>
        <end position="79"/>
    </location>
</feature>
<dbReference type="PANTHER" id="PTHR34184:SF4">
    <property type="entry name" value="UPF0718 PROTEIN YCGR"/>
    <property type="match status" value="1"/>
</dbReference>
<dbReference type="Proteomes" id="UP000523362">
    <property type="component" value="Unassembled WGS sequence"/>
</dbReference>
<evidence type="ECO:0000256" key="3">
    <source>
        <dbReference type="ARBA" id="ARBA00022475"/>
    </source>
</evidence>
<reference evidence="8 9" key="1">
    <citation type="submission" date="2020-03" db="EMBL/GenBank/DDBJ databases">
        <title>Soil Listeria distribution.</title>
        <authorList>
            <person name="Liao J."/>
            <person name="Wiedmann M."/>
        </authorList>
    </citation>
    <scope>NUCLEOTIDE SEQUENCE [LARGE SCALE GENOMIC DNA]</scope>
    <source>
        <strain evidence="8 9">FSL L7-1560</strain>
    </source>
</reference>
<feature type="transmembrane region" description="Helical" evidence="7">
    <location>
        <begin position="282"/>
        <end position="303"/>
    </location>
</feature>
<gene>
    <name evidence="8" type="ORF">HB897_03875</name>
</gene>
<name>A0A7X1C5N7_LISSE</name>
<dbReference type="InterPro" id="IPR005524">
    <property type="entry name" value="DUF318"/>
</dbReference>
<comment type="similarity">
    <text evidence="2">Belongs to the UPF0718 family.</text>
</comment>
<dbReference type="InterPro" id="IPR052923">
    <property type="entry name" value="UPF0718"/>
</dbReference>
<dbReference type="Pfam" id="PF03773">
    <property type="entry name" value="ArsP_1"/>
    <property type="match status" value="1"/>
</dbReference>
<evidence type="ECO:0000256" key="6">
    <source>
        <dbReference type="ARBA" id="ARBA00023136"/>
    </source>
</evidence>
<proteinExistence type="inferred from homology"/>
<comment type="caution">
    <text evidence="8">The sequence shown here is derived from an EMBL/GenBank/DDBJ whole genome shotgun (WGS) entry which is preliminary data.</text>
</comment>
<keyword evidence="3" id="KW-1003">Cell membrane</keyword>
<evidence type="ECO:0000256" key="1">
    <source>
        <dbReference type="ARBA" id="ARBA00004651"/>
    </source>
</evidence>
<dbReference type="PANTHER" id="PTHR34184">
    <property type="entry name" value="UPF0718 PROTEIN YCGR"/>
    <property type="match status" value="1"/>
</dbReference>
<feature type="transmembrane region" description="Helical" evidence="7">
    <location>
        <begin position="121"/>
        <end position="143"/>
    </location>
</feature>
<evidence type="ECO:0000313" key="9">
    <source>
        <dbReference type="Proteomes" id="UP000523362"/>
    </source>
</evidence>
<organism evidence="8 9">
    <name type="scientific">Listeria seeligeri</name>
    <dbReference type="NCBI Taxonomy" id="1640"/>
    <lineage>
        <taxon>Bacteria</taxon>
        <taxon>Bacillati</taxon>
        <taxon>Bacillota</taxon>
        <taxon>Bacilli</taxon>
        <taxon>Bacillales</taxon>
        <taxon>Listeriaceae</taxon>
        <taxon>Listeria</taxon>
    </lineage>
</organism>
<protein>
    <submittedName>
        <fullName evidence="8">Permease</fullName>
    </submittedName>
</protein>
<evidence type="ECO:0000313" key="8">
    <source>
        <dbReference type="EMBL" id="MBC1485372.1"/>
    </source>
</evidence>
<feature type="transmembrane region" description="Helical" evidence="7">
    <location>
        <begin position="12"/>
        <end position="34"/>
    </location>
</feature>
<evidence type="ECO:0000256" key="5">
    <source>
        <dbReference type="ARBA" id="ARBA00022989"/>
    </source>
</evidence>
<evidence type="ECO:0000256" key="4">
    <source>
        <dbReference type="ARBA" id="ARBA00022692"/>
    </source>
</evidence>
<keyword evidence="4 7" id="KW-0812">Transmembrane</keyword>
<evidence type="ECO:0000256" key="7">
    <source>
        <dbReference type="SAM" id="Phobius"/>
    </source>
</evidence>
<feature type="transmembrane region" description="Helical" evidence="7">
    <location>
        <begin position="256"/>
        <end position="276"/>
    </location>
</feature>
<dbReference type="RefSeq" id="WP_185383349.1">
    <property type="nucleotide sequence ID" value="NZ_CP063071.1"/>
</dbReference>
<keyword evidence="6 7" id="KW-0472">Membrane</keyword>
<dbReference type="AlphaFoldDB" id="A0A7X1C5N7"/>
<evidence type="ECO:0000256" key="2">
    <source>
        <dbReference type="ARBA" id="ARBA00006386"/>
    </source>
</evidence>
<sequence length="342" mass="37380">MFSHLPDSFLQMNTIFISILIEALPFVLIGVFIAGFIQMFISEKFIARVIPKNKFLAVIVGSLIGVFFPSCECGIVPIVRNLLAKGVPLHAGIAFMLTAPIINPVVLFSTYVAFGSTWEVPLLRVAGSLVVALVVGNIIAYFYKGTGLKDRFLKYETASEKVAVPTGNLAIAGGNSEITTSHFQALEVETETHHEHHHHHHGEAHAHEEMPLSQKIWHTVQHAVDEFFSVGKYLVFGALLAAAMQTYIKTSTLVSIGHGPVLSILLMMVLAFVLSLCSEADAFIAASFRSVFSTQSIVAFLVFGPMLDIKNLMMMLGAFKARFVVLIVTSVTIVVFLYALVI</sequence>
<dbReference type="EMBL" id="JAARRG010000001">
    <property type="protein sequence ID" value="MBC1485372.1"/>
    <property type="molecule type" value="Genomic_DNA"/>
</dbReference>
<accession>A0A7X1C5N7</accession>